<dbReference type="EMBL" id="LDPH01000012">
    <property type="protein sequence ID" value="KLV25882.1"/>
    <property type="molecule type" value="Genomic_DNA"/>
</dbReference>
<protein>
    <submittedName>
        <fullName evidence="1">Uncharacterized protein</fullName>
    </submittedName>
</protein>
<reference evidence="1 2" key="1">
    <citation type="submission" date="2015-05" db="EMBL/GenBank/DDBJ databases">
        <title>Whole genome sequence and identification of bacterial endophytes from Costus igneus.</title>
        <authorList>
            <person name="Lee Y.P."/>
            <person name="Gan H.M."/>
            <person name="Eng W."/>
            <person name="Wheatley M.S."/>
            <person name="Caraballo A."/>
            <person name="Polter S."/>
            <person name="Savka M.A."/>
            <person name="Hudson A.O."/>
        </authorList>
    </citation>
    <scope>NUCLEOTIDE SEQUENCE [LARGE SCALE GENOMIC DNA]</scope>
    <source>
        <strain evidence="1 2">RIT379</strain>
    </source>
</reference>
<gene>
    <name evidence="1" type="ORF">ABW02_13735</name>
</gene>
<comment type="caution">
    <text evidence="1">The sequence shown here is derived from an EMBL/GenBank/DDBJ whole genome shotgun (WGS) entry which is preliminary data.</text>
</comment>
<proteinExistence type="predicted"/>
<dbReference type="Proteomes" id="UP000036045">
    <property type="component" value="Unassembled WGS sequence"/>
</dbReference>
<evidence type="ECO:0000313" key="2">
    <source>
        <dbReference type="Proteomes" id="UP000036045"/>
    </source>
</evidence>
<evidence type="ECO:0000313" key="1">
    <source>
        <dbReference type="EMBL" id="KLV25882.1"/>
    </source>
</evidence>
<dbReference type="PATRIC" id="fig|1397.4.peg.884"/>
<dbReference type="RefSeq" id="WP_047942795.1">
    <property type="nucleotide sequence ID" value="NZ_JARTLH010000006.1"/>
</dbReference>
<name>A0A0J1IIW6_NIACI</name>
<dbReference type="AlphaFoldDB" id="A0A0J1IIW6"/>
<sequence length="183" mass="21131">MQLFKINIKKQYWLGSTDSEEDLCSHGEIYLKVNDTVITQSGIDEEWGISESALALLRTLDNDYLCAPEDDEGLILHGCGLILMTSCPISIHWTVKHCGDDVFLSDFVKFTSTDNQSGSIYYPDLNVKLSRNEYTFQVCQFTIEARDFFRSSKEKRIADDFDKNMYDEFWSEYNQLLNSNLPD</sequence>
<dbReference type="OrthoDB" id="2680214at2"/>
<accession>A0A0J1IIW6</accession>
<organism evidence="1 2">
    <name type="scientific">Niallia circulans</name>
    <name type="common">Bacillus circulans</name>
    <dbReference type="NCBI Taxonomy" id="1397"/>
    <lineage>
        <taxon>Bacteria</taxon>
        <taxon>Bacillati</taxon>
        <taxon>Bacillota</taxon>
        <taxon>Bacilli</taxon>
        <taxon>Bacillales</taxon>
        <taxon>Bacillaceae</taxon>
        <taxon>Niallia</taxon>
    </lineage>
</organism>
<keyword evidence="2" id="KW-1185">Reference proteome</keyword>